<name>A0A3N1CU47_9ACTN</name>
<dbReference type="SUPFAM" id="SSF81606">
    <property type="entry name" value="PP2C-like"/>
    <property type="match status" value="1"/>
</dbReference>
<dbReference type="Gene3D" id="3.60.40.10">
    <property type="entry name" value="PPM-type phosphatase domain"/>
    <property type="match status" value="1"/>
</dbReference>
<sequence length="263" mass="28975">MTSSWEVLHGSVQGPRKQLCQDRMKFRRRDGDVLVLAVADGHGARAHRYSHIGARLAVDAFLEVVDQAPEITARWARRELGALVVHRWNELVAQHHHREPPLRQPDLELYGTTLIGGVLAPHATLACQIGDGDLCVVIDGEVHMPLRAETAAFGDETDSLCSANARHLARIWWEPHRRPGLVTLSTDGLSNSFADPAGFGAFVSGLRDRLAERGADPVQQDLPGWLDRAASYSGDDTTLLAAWRAAPQDDEEWTPHPMTAKET</sequence>
<proteinExistence type="predicted"/>
<keyword evidence="3" id="KW-1185">Reference proteome</keyword>
<accession>A0A3N1CU47</accession>
<dbReference type="AlphaFoldDB" id="A0A3N1CU47"/>
<evidence type="ECO:0000313" key="2">
    <source>
        <dbReference type="EMBL" id="ROO84833.1"/>
    </source>
</evidence>
<evidence type="ECO:0000313" key="3">
    <source>
        <dbReference type="Proteomes" id="UP000272400"/>
    </source>
</evidence>
<protein>
    <submittedName>
        <fullName evidence="2">Serine/threonine protein phosphatase PrpC</fullName>
    </submittedName>
</protein>
<dbReference type="EMBL" id="RJKE01000001">
    <property type="protein sequence ID" value="ROO84833.1"/>
    <property type="molecule type" value="Genomic_DNA"/>
</dbReference>
<organism evidence="2 3">
    <name type="scientific">Actinocorallia herbida</name>
    <dbReference type="NCBI Taxonomy" id="58109"/>
    <lineage>
        <taxon>Bacteria</taxon>
        <taxon>Bacillati</taxon>
        <taxon>Actinomycetota</taxon>
        <taxon>Actinomycetes</taxon>
        <taxon>Streptosporangiales</taxon>
        <taxon>Thermomonosporaceae</taxon>
        <taxon>Actinocorallia</taxon>
    </lineage>
</organism>
<comment type="caution">
    <text evidence="2">The sequence shown here is derived from an EMBL/GenBank/DDBJ whole genome shotgun (WGS) entry which is preliminary data.</text>
</comment>
<evidence type="ECO:0000259" key="1">
    <source>
        <dbReference type="Pfam" id="PF13672"/>
    </source>
</evidence>
<dbReference type="InterPro" id="IPR036457">
    <property type="entry name" value="PPM-type-like_dom_sf"/>
</dbReference>
<reference evidence="2 3" key="1">
    <citation type="submission" date="2018-11" db="EMBL/GenBank/DDBJ databases">
        <title>Sequencing the genomes of 1000 actinobacteria strains.</title>
        <authorList>
            <person name="Klenk H.-P."/>
        </authorList>
    </citation>
    <scope>NUCLEOTIDE SEQUENCE [LARGE SCALE GENOMIC DNA]</scope>
    <source>
        <strain evidence="2 3">DSM 44254</strain>
    </source>
</reference>
<dbReference type="Pfam" id="PF13672">
    <property type="entry name" value="PP2C_2"/>
    <property type="match status" value="1"/>
</dbReference>
<dbReference type="InterPro" id="IPR001932">
    <property type="entry name" value="PPM-type_phosphatase-like_dom"/>
</dbReference>
<feature type="domain" description="PPM-type phosphatase" evidence="1">
    <location>
        <begin position="16"/>
        <end position="227"/>
    </location>
</feature>
<dbReference type="Proteomes" id="UP000272400">
    <property type="component" value="Unassembled WGS sequence"/>
</dbReference>
<gene>
    <name evidence="2" type="ORF">EDD29_2362</name>
</gene>